<proteinExistence type="predicted"/>
<accession>A0A6J5MXA9</accession>
<reference evidence="1" key="1">
    <citation type="submission" date="2020-04" db="EMBL/GenBank/DDBJ databases">
        <authorList>
            <person name="Chiriac C."/>
            <person name="Salcher M."/>
            <person name="Ghai R."/>
            <person name="Kavagutti S V."/>
        </authorList>
    </citation>
    <scope>NUCLEOTIDE SEQUENCE</scope>
</reference>
<protein>
    <submittedName>
        <fullName evidence="1">Uncharacterized protein</fullName>
    </submittedName>
</protein>
<name>A0A6J5MXA9_9CAUD</name>
<evidence type="ECO:0000313" key="1">
    <source>
        <dbReference type="EMBL" id="CAB4151258.1"/>
    </source>
</evidence>
<organism evidence="1">
    <name type="scientific">uncultured Caudovirales phage</name>
    <dbReference type="NCBI Taxonomy" id="2100421"/>
    <lineage>
        <taxon>Viruses</taxon>
        <taxon>Duplodnaviria</taxon>
        <taxon>Heunggongvirae</taxon>
        <taxon>Uroviricota</taxon>
        <taxon>Caudoviricetes</taxon>
        <taxon>Peduoviridae</taxon>
        <taxon>Maltschvirus</taxon>
        <taxon>Maltschvirus maltsch</taxon>
    </lineage>
</organism>
<sequence length="254" mass="24688">MALLGNYNTLNSNPGRSIGGPTDLNLWQKTGTVNLFYGGDMTVTGTNKSSFANGYTPPYSWNLAPKSGGLGANNTISGAGELNFANLAGGLNAEAPLTGSGDITNAALALVLSAVAALTGSGTLSADIIGKLEAVADLTGSGDLTAALGALASVVGALTGSGTISSAGMAAFASMSAGISVTGGTLTAGEVAAAVWDSIAADFNDAGTMGNKMNSAASAGDPWTTALPGAYADGTAGQIVGQKLLSTAKFLGLK</sequence>
<dbReference type="EMBL" id="LR796555">
    <property type="protein sequence ID" value="CAB4151258.1"/>
    <property type="molecule type" value="Genomic_DNA"/>
</dbReference>
<gene>
    <name evidence="1" type="ORF">UFOVP591_8</name>
</gene>